<dbReference type="Pfam" id="PF02887">
    <property type="entry name" value="PK_C"/>
    <property type="match status" value="1"/>
</dbReference>
<dbReference type="InterPro" id="IPR015813">
    <property type="entry name" value="Pyrv/PenolPyrv_kinase-like_dom"/>
</dbReference>
<evidence type="ECO:0000313" key="23">
    <source>
        <dbReference type="Proteomes" id="UP000675379"/>
    </source>
</evidence>
<dbReference type="FunFam" id="3.20.20.60:FF:000001">
    <property type="entry name" value="Pyruvate kinase"/>
    <property type="match status" value="1"/>
</dbReference>
<dbReference type="NCBIfam" id="NF004491">
    <property type="entry name" value="PRK05826.1"/>
    <property type="match status" value="1"/>
</dbReference>
<dbReference type="Proteomes" id="UP000675379">
    <property type="component" value="Unassembled WGS sequence"/>
</dbReference>
<dbReference type="SUPFAM" id="SSF51621">
    <property type="entry name" value="Phosphoenolpyruvate/pyruvate domain"/>
    <property type="match status" value="1"/>
</dbReference>
<dbReference type="SUPFAM" id="SSF52009">
    <property type="entry name" value="Phosphohistidine domain"/>
    <property type="match status" value="1"/>
</dbReference>
<dbReference type="RefSeq" id="WP_211802725.1">
    <property type="nucleotide sequence ID" value="NZ_JAGSCS010000027.1"/>
</dbReference>
<evidence type="ECO:0000256" key="8">
    <source>
        <dbReference type="ARBA" id="ARBA00022679"/>
    </source>
</evidence>
<evidence type="ECO:0000256" key="5">
    <source>
        <dbReference type="ARBA" id="ARBA00008663"/>
    </source>
</evidence>
<dbReference type="Gene3D" id="3.40.1380.20">
    <property type="entry name" value="Pyruvate kinase, C-terminal domain"/>
    <property type="match status" value="1"/>
</dbReference>
<evidence type="ECO:0000256" key="15">
    <source>
        <dbReference type="ARBA" id="ARBA00023152"/>
    </source>
</evidence>
<dbReference type="NCBIfam" id="TIGR01064">
    <property type="entry name" value="pyruv_kin"/>
    <property type="match status" value="1"/>
</dbReference>
<comment type="caution">
    <text evidence="22">The sequence shown here is derived from an EMBL/GenBank/DDBJ whole genome shotgun (WGS) entry which is preliminary data.</text>
</comment>
<keyword evidence="10" id="KW-0547">Nucleotide-binding</keyword>
<dbReference type="FunFam" id="2.40.33.10:FF:000001">
    <property type="entry name" value="Pyruvate kinase"/>
    <property type="match status" value="1"/>
</dbReference>
<dbReference type="GO" id="GO:0030955">
    <property type="term" value="F:potassium ion binding"/>
    <property type="evidence" value="ECO:0007669"/>
    <property type="project" value="UniProtKB-UniRule"/>
</dbReference>
<dbReference type="InterPro" id="IPR040442">
    <property type="entry name" value="Pyrv_kinase-like_dom_sf"/>
</dbReference>
<dbReference type="EC" id="2.7.1.40" evidence="6 17"/>
<keyword evidence="15 18" id="KW-0324">Glycolysis</keyword>
<dbReference type="GO" id="GO:0005524">
    <property type="term" value="F:ATP binding"/>
    <property type="evidence" value="ECO:0007669"/>
    <property type="project" value="UniProtKB-KW"/>
</dbReference>
<sequence length="590" mass="64220">MRKTKIICTIGPTSESEETIRELIKAGMNVSRHNFSHGDHATHRMKIERVRAAADELGKTVAILLDTKGPEIRTHDFKDAPVALTEGEYVDIHTQEEVLGDAKHFSLTYDKLAEDVTIGSKILVDDGLIALEVDKINPDTKVITCKILNSGTISNHKGINLPGIKTQLPALTEKDLEDLKFGVEMGVDIIAASFIRKAEDVLAIRRVLRNLGGEDIFLMSKIENQEGVDNVEEIVKYSDGIMVARGDMGVEIPLEQVPIIQKKIIEMCNNVGKPVVTATQMLESMVRFPRPTRAEVSDVANAIFDGSDCIMLSGETANGKYPVDAVKTMVKIACEAEARMKYEKIVSKMLLTHASSVPTAISMASVTTAYELGASAIITATVSGSTAKNVSRFRPECPILAITPNKDVSRKLSLYWGVYPIVADLYESTDEMIDSTADIAKKHGFVHDGELVVITAGLPINFVGSTNMIKVHLIGDVLLQGKRTHITSQVVSGVVRKVTSSKMAEDHGQRGEILVVNSLSDDYMDIIHRFSGVIVETNQVTPGISVEAMKHDIPVIAEAINAMAVLTEGTLVTIDGKRSLVINGRTVLRS</sequence>
<evidence type="ECO:0000256" key="18">
    <source>
        <dbReference type="RuleBase" id="RU000504"/>
    </source>
</evidence>
<keyword evidence="14" id="KW-0630">Potassium</keyword>
<comment type="cofactor">
    <cofactor evidence="2">
        <name>K(+)</name>
        <dbReference type="ChEBI" id="CHEBI:29103"/>
    </cofactor>
</comment>
<comment type="pathway">
    <text evidence="3 18">Carbohydrate degradation; glycolysis; pyruvate from D-glyceraldehyde 3-phosphate: step 5/5.</text>
</comment>
<dbReference type="PROSITE" id="PS00110">
    <property type="entry name" value="PYRUVATE_KINASE"/>
    <property type="match status" value="1"/>
</dbReference>
<comment type="similarity">
    <text evidence="5 18">Belongs to the pyruvate kinase family.</text>
</comment>
<evidence type="ECO:0000256" key="11">
    <source>
        <dbReference type="ARBA" id="ARBA00022777"/>
    </source>
</evidence>
<dbReference type="SUPFAM" id="SSF50800">
    <property type="entry name" value="PK beta-barrel domain-like"/>
    <property type="match status" value="1"/>
</dbReference>
<comment type="cofactor">
    <cofactor evidence="1">
        <name>Mg(2+)</name>
        <dbReference type="ChEBI" id="CHEBI:18420"/>
    </cofactor>
</comment>
<dbReference type="NCBIfam" id="NF004978">
    <property type="entry name" value="PRK06354.1"/>
    <property type="match status" value="1"/>
</dbReference>
<dbReference type="Pfam" id="PF00391">
    <property type="entry name" value="PEP-utilizers"/>
    <property type="match status" value="1"/>
</dbReference>
<dbReference type="InterPro" id="IPR018209">
    <property type="entry name" value="Pyrv_Knase_AS"/>
</dbReference>
<keyword evidence="11 18" id="KW-0418">Kinase</keyword>
<keyword evidence="9" id="KW-0479">Metal-binding</keyword>
<keyword evidence="13 18" id="KW-0460">Magnesium</keyword>
<proteinExistence type="inferred from homology"/>
<dbReference type="InterPro" id="IPR015806">
    <property type="entry name" value="Pyrv_Knase_insert_dom_sf"/>
</dbReference>
<keyword evidence="16 22" id="KW-0670">Pyruvate</keyword>
<dbReference type="EMBL" id="JAGSCS010000027">
    <property type="protein sequence ID" value="MBR0577326.1"/>
    <property type="molecule type" value="Genomic_DNA"/>
</dbReference>
<dbReference type="Gene3D" id="3.20.20.60">
    <property type="entry name" value="Phosphoenolpyruvate-binding domains"/>
    <property type="match status" value="1"/>
</dbReference>
<evidence type="ECO:0000256" key="13">
    <source>
        <dbReference type="ARBA" id="ARBA00022842"/>
    </source>
</evidence>
<dbReference type="InterPro" id="IPR001697">
    <property type="entry name" value="Pyr_Knase"/>
</dbReference>
<dbReference type="InterPro" id="IPR015795">
    <property type="entry name" value="Pyrv_Knase_C"/>
</dbReference>
<keyword evidence="12" id="KW-0067">ATP-binding</keyword>
<evidence type="ECO:0000256" key="2">
    <source>
        <dbReference type="ARBA" id="ARBA00001958"/>
    </source>
</evidence>
<dbReference type="Gene3D" id="2.40.33.10">
    <property type="entry name" value="PK beta-barrel domain-like"/>
    <property type="match status" value="1"/>
</dbReference>
<dbReference type="InterPro" id="IPR036637">
    <property type="entry name" value="Phosphohistidine_dom_sf"/>
</dbReference>
<evidence type="ECO:0000256" key="6">
    <source>
        <dbReference type="ARBA" id="ARBA00012142"/>
    </source>
</evidence>
<dbReference type="AlphaFoldDB" id="A0A941CTW4"/>
<dbReference type="InterPro" id="IPR008279">
    <property type="entry name" value="PEP-util_enz_mobile_dom"/>
</dbReference>
<dbReference type="GO" id="GO:0006950">
    <property type="term" value="P:response to stress"/>
    <property type="evidence" value="ECO:0007669"/>
    <property type="project" value="UniProtKB-ARBA"/>
</dbReference>
<evidence type="ECO:0000256" key="14">
    <source>
        <dbReference type="ARBA" id="ARBA00022958"/>
    </source>
</evidence>
<reference evidence="22" key="1">
    <citation type="submission" date="2021-04" db="EMBL/GenBank/DDBJ databases">
        <title>Proteiniclasticum sedimins sp. nov., an obligate anaerobic bacterium isolated from anaerobic sludge.</title>
        <authorList>
            <person name="Liu J."/>
        </authorList>
    </citation>
    <scope>NUCLEOTIDE SEQUENCE</scope>
    <source>
        <strain evidence="22">BAD-10</strain>
    </source>
</reference>
<accession>A0A941CTW4</accession>
<organism evidence="22 23">
    <name type="scientific">Proteiniclasticum sediminis</name>
    <dbReference type="NCBI Taxonomy" id="2804028"/>
    <lineage>
        <taxon>Bacteria</taxon>
        <taxon>Bacillati</taxon>
        <taxon>Bacillota</taxon>
        <taxon>Clostridia</taxon>
        <taxon>Eubacteriales</taxon>
        <taxon>Clostridiaceae</taxon>
        <taxon>Proteiniclasticum</taxon>
    </lineage>
</organism>
<evidence type="ECO:0000256" key="16">
    <source>
        <dbReference type="ARBA" id="ARBA00023317"/>
    </source>
</evidence>
<dbReference type="InterPro" id="IPR015793">
    <property type="entry name" value="Pyrv_Knase_brl"/>
</dbReference>
<evidence type="ECO:0000259" key="21">
    <source>
        <dbReference type="Pfam" id="PF02887"/>
    </source>
</evidence>
<evidence type="ECO:0000256" key="1">
    <source>
        <dbReference type="ARBA" id="ARBA00001946"/>
    </source>
</evidence>
<dbReference type="GO" id="GO:0000287">
    <property type="term" value="F:magnesium ion binding"/>
    <property type="evidence" value="ECO:0007669"/>
    <property type="project" value="UniProtKB-UniRule"/>
</dbReference>
<evidence type="ECO:0000256" key="9">
    <source>
        <dbReference type="ARBA" id="ARBA00022723"/>
    </source>
</evidence>
<evidence type="ECO:0000256" key="7">
    <source>
        <dbReference type="ARBA" id="ARBA00018587"/>
    </source>
</evidence>
<dbReference type="Pfam" id="PF00224">
    <property type="entry name" value="PK"/>
    <property type="match status" value="1"/>
</dbReference>
<feature type="domain" description="Pyruvate kinase barrel" evidence="19">
    <location>
        <begin position="1"/>
        <end position="326"/>
    </location>
</feature>
<feature type="domain" description="Pyruvate kinase C-terminal" evidence="21">
    <location>
        <begin position="360"/>
        <end position="472"/>
    </location>
</feature>
<comment type="similarity">
    <text evidence="4">In the C-terminal section; belongs to the PEP-utilizing enzyme family.</text>
</comment>
<evidence type="ECO:0000259" key="20">
    <source>
        <dbReference type="Pfam" id="PF00391"/>
    </source>
</evidence>
<evidence type="ECO:0000256" key="3">
    <source>
        <dbReference type="ARBA" id="ARBA00004997"/>
    </source>
</evidence>
<evidence type="ECO:0000256" key="12">
    <source>
        <dbReference type="ARBA" id="ARBA00022840"/>
    </source>
</evidence>
<evidence type="ECO:0000256" key="4">
    <source>
        <dbReference type="ARBA" id="ARBA00006237"/>
    </source>
</evidence>
<protein>
    <recommendedName>
        <fullName evidence="7 17">Pyruvate kinase</fullName>
        <ecNumber evidence="6 17">2.7.1.40</ecNumber>
    </recommendedName>
</protein>
<keyword evidence="23" id="KW-1185">Reference proteome</keyword>
<evidence type="ECO:0000313" key="22">
    <source>
        <dbReference type="EMBL" id="MBR0577326.1"/>
    </source>
</evidence>
<keyword evidence="8 18" id="KW-0808">Transferase</keyword>
<name>A0A941CTW4_9CLOT</name>
<dbReference type="PRINTS" id="PR01050">
    <property type="entry name" value="PYRUVTKNASE"/>
</dbReference>
<dbReference type="PANTHER" id="PTHR11817">
    <property type="entry name" value="PYRUVATE KINASE"/>
    <property type="match status" value="1"/>
</dbReference>
<evidence type="ECO:0000256" key="10">
    <source>
        <dbReference type="ARBA" id="ARBA00022741"/>
    </source>
</evidence>
<dbReference type="SUPFAM" id="SSF52935">
    <property type="entry name" value="PK C-terminal domain-like"/>
    <property type="match status" value="1"/>
</dbReference>
<comment type="catalytic activity">
    <reaction evidence="18">
        <text>pyruvate + ATP = phosphoenolpyruvate + ADP + H(+)</text>
        <dbReference type="Rhea" id="RHEA:18157"/>
        <dbReference type="ChEBI" id="CHEBI:15361"/>
        <dbReference type="ChEBI" id="CHEBI:15378"/>
        <dbReference type="ChEBI" id="CHEBI:30616"/>
        <dbReference type="ChEBI" id="CHEBI:58702"/>
        <dbReference type="ChEBI" id="CHEBI:456216"/>
        <dbReference type="EC" id="2.7.1.40"/>
    </reaction>
</comment>
<dbReference type="InterPro" id="IPR011037">
    <property type="entry name" value="Pyrv_Knase-like_insert_dom_sf"/>
</dbReference>
<dbReference type="GO" id="GO:0004743">
    <property type="term" value="F:pyruvate kinase activity"/>
    <property type="evidence" value="ECO:0007669"/>
    <property type="project" value="UniProtKB-UniRule"/>
</dbReference>
<dbReference type="Gene3D" id="3.50.30.10">
    <property type="entry name" value="Phosphohistidine domain"/>
    <property type="match status" value="1"/>
</dbReference>
<evidence type="ECO:0000259" key="19">
    <source>
        <dbReference type="Pfam" id="PF00224"/>
    </source>
</evidence>
<dbReference type="InterPro" id="IPR036918">
    <property type="entry name" value="Pyrv_Knase_C_sf"/>
</dbReference>
<evidence type="ECO:0000256" key="17">
    <source>
        <dbReference type="NCBIfam" id="TIGR01064"/>
    </source>
</evidence>
<gene>
    <name evidence="22" type="primary">pyk</name>
    <name evidence="22" type="ORF">KCG48_13500</name>
</gene>
<feature type="domain" description="PEP-utilising enzyme mobile" evidence="20">
    <location>
        <begin position="509"/>
        <end position="578"/>
    </location>
</feature>
<dbReference type="GO" id="GO:0016301">
    <property type="term" value="F:kinase activity"/>
    <property type="evidence" value="ECO:0007669"/>
    <property type="project" value="UniProtKB-KW"/>
</dbReference>